<dbReference type="InterPro" id="IPR055170">
    <property type="entry name" value="GFO_IDH_MocA-like_dom"/>
</dbReference>
<proteinExistence type="predicted"/>
<gene>
    <name evidence="3" type="ORF">H9771_01775</name>
</gene>
<feature type="domain" description="GFO/IDH/MocA-like oxidoreductase" evidence="2">
    <location>
        <begin position="131"/>
        <end position="252"/>
    </location>
</feature>
<dbReference type="EMBL" id="DWXX01000034">
    <property type="protein sequence ID" value="HJB58384.1"/>
    <property type="molecule type" value="Genomic_DNA"/>
</dbReference>
<evidence type="ECO:0000259" key="1">
    <source>
        <dbReference type="Pfam" id="PF01408"/>
    </source>
</evidence>
<dbReference type="GO" id="GO:0000166">
    <property type="term" value="F:nucleotide binding"/>
    <property type="evidence" value="ECO:0007669"/>
    <property type="project" value="InterPro"/>
</dbReference>
<dbReference type="SUPFAM" id="SSF51735">
    <property type="entry name" value="NAD(P)-binding Rossmann-fold domains"/>
    <property type="match status" value="1"/>
</dbReference>
<dbReference type="InterPro" id="IPR052515">
    <property type="entry name" value="Gfo/Idh/MocA_Oxidoreductase"/>
</dbReference>
<dbReference type="Pfam" id="PF22725">
    <property type="entry name" value="GFO_IDH_MocA_C3"/>
    <property type="match status" value="1"/>
</dbReference>
<name>A0A9D2MDV8_9FIRM</name>
<feature type="domain" description="Gfo/Idh/MocA-like oxidoreductase N-terminal" evidence="1">
    <location>
        <begin position="4"/>
        <end position="117"/>
    </location>
</feature>
<evidence type="ECO:0000313" key="4">
    <source>
        <dbReference type="Proteomes" id="UP000824211"/>
    </source>
</evidence>
<accession>A0A9D2MDV8</accession>
<dbReference type="Proteomes" id="UP000824211">
    <property type="component" value="Unassembled WGS sequence"/>
</dbReference>
<evidence type="ECO:0000259" key="2">
    <source>
        <dbReference type="Pfam" id="PF22725"/>
    </source>
</evidence>
<dbReference type="Gene3D" id="3.30.360.10">
    <property type="entry name" value="Dihydrodipicolinate Reductase, domain 2"/>
    <property type="match status" value="1"/>
</dbReference>
<dbReference type="SUPFAM" id="SSF55347">
    <property type="entry name" value="Glyceraldehyde-3-phosphate dehydrogenase-like, C-terminal domain"/>
    <property type="match status" value="1"/>
</dbReference>
<dbReference type="InterPro" id="IPR000683">
    <property type="entry name" value="Gfo/Idh/MocA-like_OxRdtase_N"/>
</dbReference>
<dbReference type="AlphaFoldDB" id="A0A9D2MDV8"/>
<dbReference type="Pfam" id="PF01408">
    <property type="entry name" value="GFO_IDH_MocA"/>
    <property type="match status" value="1"/>
</dbReference>
<organism evidence="3 4">
    <name type="scientific">Candidatus Faecalibacterium faecipullorum</name>
    <dbReference type="NCBI Taxonomy" id="2838578"/>
    <lineage>
        <taxon>Bacteria</taxon>
        <taxon>Bacillati</taxon>
        <taxon>Bacillota</taxon>
        <taxon>Clostridia</taxon>
        <taxon>Eubacteriales</taxon>
        <taxon>Oscillospiraceae</taxon>
        <taxon>Faecalibacterium</taxon>
    </lineage>
</organism>
<dbReference type="PANTHER" id="PTHR43249:SF1">
    <property type="entry name" value="D-GLUCOSIDE 3-DEHYDROGENASE"/>
    <property type="match status" value="1"/>
</dbReference>
<comment type="caution">
    <text evidence="3">The sequence shown here is derived from an EMBL/GenBank/DDBJ whole genome shotgun (WGS) entry which is preliminary data.</text>
</comment>
<sequence>MSLKTGIVGCGKVGDFHAKAYSQLGSSAFAAVCDADIDRARAFAERYHVRAYADVAEMIQTEGLDVVSICTPHPAHCGPAVTAAENGCNVLIEKPLASSLEDCDRIIAAGERHHVTIGTMVQRRFYRPCMRIHEAIQAGKIGRPILGMVTMLGWRDRAYYNSDGWRGTWQGEGGGVLVNQAPHQLDLLLWYMGEVEQVYGVWKNFNHPYIEVEDTALAVVKFKSGAVGNIVVSNSQNPALYGKVHIFGENGAGVGVQTDGGAMFIAGMSAIAEPPCNDLWTVPGEADLLEGWKQADCDFFNRVDSMYYYHREQIADFLRAVETHTRPLVDARDGRRTVELFTAIYRSTRTNEVIRFPLT</sequence>
<dbReference type="PANTHER" id="PTHR43249">
    <property type="entry name" value="UDP-N-ACETYL-2-AMINO-2-DEOXY-D-GLUCURONATE OXIDASE"/>
    <property type="match status" value="1"/>
</dbReference>
<reference evidence="3" key="2">
    <citation type="submission" date="2021-04" db="EMBL/GenBank/DDBJ databases">
        <authorList>
            <person name="Gilroy R."/>
        </authorList>
    </citation>
    <scope>NUCLEOTIDE SEQUENCE</scope>
    <source>
        <strain evidence="3">ChiHjej9B8-13557</strain>
    </source>
</reference>
<dbReference type="Gene3D" id="3.40.50.720">
    <property type="entry name" value="NAD(P)-binding Rossmann-like Domain"/>
    <property type="match status" value="1"/>
</dbReference>
<reference evidence="3" key="1">
    <citation type="journal article" date="2021" name="PeerJ">
        <title>Extensive microbial diversity within the chicken gut microbiome revealed by metagenomics and culture.</title>
        <authorList>
            <person name="Gilroy R."/>
            <person name="Ravi A."/>
            <person name="Getino M."/>
            <person name="Pursley I."/>
            <person name="Horton D.L."/>
            <person name="Alikhan N.F."/>
            <person name="Baker D."/>
            <person name="Gharbi K."/>
            <person name="Hall N."/>
            <person name="Watson M."/>
            <person name="Adriaenssens E.M."/>
            <person name="Foster-Nyarko E."/>
            <person name="Jarju S."/>
            <person name="Secka A."/>
            <person name="Antonio M."/>
            <person name="Oren A."/>
            <person name="Chaudhuri R.R."/>
            <person name="La Ragione R."/>
            <person name="Hildebrand F."/>
            <person name="Pallen M.J."/>
        </authorList>
    </citation>
    <scope>NUCLEOTIDE SEQUENCE</scope>
    <source>
        <strain evidence="3">ChiHjej9B8-13557</strain>
    </source>
</reference>
<evidence type="ECO:0000313" key="3">
    <source>
        <dbReference type="EMBL" id="HJB58384.1"/>
    </source>
</evidence>
<dbReference type="InterPro" id="IPR036291">
    <property type="entry name" value="NAD(P)-bd_dom_sf"/>
</dbReference>
<protein>
    <submittedName>
        <fullName evidence="3">Gfo/Idh/MocA family oxidoreductase</fullName>
    </submittedName>
</protein>